<dbReference type="EMBL" id="JXJU01000025">
    <property type="protein sequence ID" value="PCR98747.1"/>
    <property type="molecule type" value="Genomic_DNA"/>
</dbReference>
<reference evidence="1 2" key="1">
    <citation type="submission" date="2014-12" db="EMBL/GenBank/DDBJ databases">
        <title>Draft genome sequences of 10 type strains of Lactococcus.</title>
        <authorList>
            <person name="Sun Z."/>
            <person name="Zhong Z."/>
            <person name="Liu W."/>
            <person name="Zhang W."/>
            <person name="Zhang H."/>
        </authorList>
    </citation>
    <scope>NUCLEOTIDE SEQUENCE [LARGE SCALE GENOMIC DNA]</scope>
    <source>
        <strain evidence="1 2">JCM 16395</strain>
    </source>
</reference>
<protein>
    <submittedName>
        <fullName evidence="1">Uncharacterized protein</fullName>
    </submittedName>
</protein>
<gene>
    <name evidence="1" type="ORF">RT41_GL000927</name>
</gene>
<sequence>MIEAPWAKDANGNSVSTHYIISGNTLTQVIDFDKDNFVPIVADPNWVHLGKHWYNKVDNVATAIDIATILAGVGISSKTSSTVIKLIRANRTNITRVVESKIAAMLGRSAASWVGTAINIGLTIGGTSIGSVVAEGLDRVDGKNDGYILA</sequence>
<keyword evidence="2" id="KW-1185">Reference proteome</keyword>
<accession>A0A2A5RI01</accession>
<proteinExistence type="predicted"/>
<dbReference type="RefSeq" id="WP_054639982.1">
    <property type="nucleotide sequence ID" value="NZ_BBAL01000020.1"/>
</dbReference>
<dbReference type="Proteomes" id="UP000218181">
    <property type="component" value="Unassembled WGS sequence"/>
</dbReference>
<evidence type="ECO:0000313" key="2">
    <source>
        <dbReference type="Proteomes" id="UP000218181"/>
    </source>
</evidence>
<dbReference type="STRING" id="1291764.GCA_001311235_03077"/>
<evidence type="ECO:0000313" key="1">
    <source>
        <dbReference type="EMBL" id="PCR98747.1"/>
    </source>
</evidence>
<dbReference type="OrthoDB" id="2224554at2"/>
<dbReference type="AlphaFoldDB" id="A0A2A5RI01"/>
<comment type="caution">
    <text evidence="1">The sequence shown here is derived from an EMBL/GenBank/DDBJ whole genome shotgun (WGS) entry which is preliminary data.</text>
</comment>
<name>A0A2A5RI01_9LACT</name>
<organism evidence="1 2">
    <name type="scientific">Lactococcus fujiensis JCM 16395</name>
    <dbReference type="NCBI Taxonomy" id="1291764"/>
    <lineage>
        <taxon>Bacteria</taxon>
        <taxon>Bacillati</taxon>
        <taxon>Bacillota</taxon>
        <taxon>Bacilli</taxon>
        <taxon>Lactobacillales</taxon>
        <taxon>Streptococcaceae</taxon>
        <taxon>Lactococcus</taxon>
    </lineage>
</organism>